<dbReference type="Proteomes" id="UP001060085">
    <property type="component" value="Linkage Group LG07"/>
</dbReference>
<keyword evidence="2" id="KW-1185">Reference proteome</keyword>
<evidence type="ECO:0000313" key="2">
    <source>
        <dbReference type="Proteomes" id="UP001060085"/>
    </source>
</evidence>
<dbReference type="EMBL" id="CM044707">
    <property type="protein sequence ID" value="KAI5652811.1"/>
    <property type="molecule type" value="Genomic_DNA"/>
</dbReference>
<sequence>MLLTKWAFHPKKFPFRLYWSKYQFYRVTYSAIIQLQIRNACHTIMGDKFISGKCFIASKEGAESSTVEHNLNQETRKKTSNQRRNSSCSVSATRIQNNKSRSVPSGSRKDKKTKTDRKRQKRNPSAKQPHLPSPVGAEDGQEVVTRDLLWTVGLTLPSTVRFSFVQDLLSWIQELKALIQDFILRLGDSRDDLRRRCLELKKEEQSRATDWGLIGAID</sequence>
<reference evidence="2" key="1">
    <citation type="journal article" date="2023" name="Nat. Plants">
        <title>Single-cell RNA sequencing provides a high-resolution roadmap for understanding the multicellular compartmentation of specialized metabolism.</title>
        <authorList>
            <person name="Sun S."/>
            <person name="Shen X."/>
            <person name="Li Y."/>
            <person name="Li Y."/>
            <person name="Wang S."/>
            <person name="Li R."/>
            <person name="Zhang H."/>
            <person name="Shen G."/>
            <person name="Guo B."/>
            <person name="Wei J."/>
            <person name="Xu J."/>
            <person name="St-Pierre B."/>
            <person name="Chen S."/>
            <person name="Sun C."/>
        </authorList>
    </citation>
    <scope>NUCLEOTIDE SEQUENCE [LARGE SCALE GENOMIC DNA]</scope>
</reference>
<comment type="caution">
    <text evidence="1">The sequence shown here is derived from an EMBL/GenBank/DDBJ whole genome shotgun (WGS) entry which is preliminary data.</text>
</comment>
<accession>A0ACB9ZWD3</accession>
<gene>
    <name evidence="1" type="ORF">M9H77_29998</name>
</gene>
<organism evidence="1 2">
    <name type="scientific">Catharanthus roseus</name>
    <name type="common">Madagascar periwinkle</name>
    <name type="synonym">Vinca rosea</name>
    <dbReference type="NCBI Taxonomy" id="4058"/>
    <lineage>
        <taxon>Eukaryota</taxon>
        <taxon>Viridiplantae</taxon>
        <taxon>Streptophyta</taxon>
        <taxon>Embryophyta</taxon>
        <taxon>Tracheophyta</taxon>
        <taxon>Spermatophyta</taxon>
        <taxon>Magnoliopsida</taxon>
        <taxon>eudicotyledons</taxon>
        <taxon>Gunneridae</taxon>
        <taxon>Pentapetalae</taxon>
        <taxon>asterids</taxon>
        <taxon>lamiids</taxon>
        <taxon>Gentianales</taxon>
        <taxon>Apocynaceae</taxon>
        <taxon>Rauvolfioideae</taxon>
        <taxon>Vinceae</taxon>
        <taxon>Catharanthinae</taxon>
        <taxon>Catharanthus</taxon>
    </lineage>
</organism>
<protein>
    <submittedName>
        <fullName evidence="1">Uncharacterized protein</fullName>
    </submittedName>
</protein>
<evidence type="ECO:0000313" key="1">
    <source>
        <dbReference type="EMBL" id="KAI5652811.1"/>
    </source>
</evidence>
<name>A0ACB9ZWD3_CATRO</name>
<proteinExistence type="predicted"/>